<comment type="caution">
    <text evidence="2">The sequence shown here is derived from an EMBL/GenBank/DDBJ whole genome shotgun (WGS) entry which is preliminary data.</text>
</comment>
<sequence>MLDGHDDDESVEDDWRGDEFAFDESEDYTLSSDDESDTATTDQSRRLQTHDNEDDENEDDGSEEPFDLDSVLEAPLEESKDGPSVSRLTTSYKPLSRTFPFQREETPRKQEGSDTTTPQLDHPRRRRRRKHRGKRGGARHRSEAELRRANRFVLLDQFRTNDDDTQDDGDDEEVNDNGSGVGDGDPPSSGDMSGGGDRSNNSDMCDNGDKTSSGVGDEVLPPSSGDMPGDGDIPGNSEMCSGGDKTSSGSVPALSA</sequence>
<feature type="compositionally biased region" description="Acidic residues" evidence="1">
    <location>
        <begin position="20"/>
        <end position="37"/>
    </location>
</feature>
<feature type="compositionally biased region" description="Acidic residues" evidence="1">
    <location>
        <begin position="163"/>
        <end position="175"/>
    </location>
</feature>
<protein>
    <submittedName>
        <fullName evidence="2">Uncharacterized protein</fullName>
    </submittedName>
</protein>
<name>K0TAP5_THAOC</name>
<feature type="non-terminal residue" evidence="2">
    <location>
        <position position="256"/>
    </location>
</feature>
<feature type="compositionally biased region" description="Basic residues" evidence="1">
    <location>
        <begin position="123"/>
        <end position="139"/>
    </location>
</feature>
<gene>
    <name evidence="2" type="ORF">THAOC_08121</name>
</gene>
<dbReference type="Proteomes" id="UP000266841">
    <property type="component" value="Unassembled WGS sequence"/>
</dbReference>
<dbReference type="AlphaFoldDB" id="K0TAP5"/>
<reference evidence="2 3" key="1">
    <citation type="journal article" date="2012" name="Genome Biol.">
        <title>Genome and low-iron response of an oceanic diatom adapted to chronic iron limitation.</title>
        <authorList>
            <person name="Lommer M."/>
            <person name="Specht M."/>
            <person name="Roy A.S."/>
            <person name="Kraemer L."/>
            <person name="Andreson R."/>
            <person name="Gutowska M.A."/>
            <person name="Wolf J."/>
            <person name="Bergner S.V."/>
            <person name="Schilhabel M.B."/>
            <person name="Klostermeier U.C."/>
            <person name="Beiko R.G."/>
            <person name="Rosenstiel P."/>
            <person name="Hippler M."/>
            <person name="Laroche J."/>
        </authorList>
    </citation>
    <scope>NUCLEOTIDE SEQUENCE [LARGE SCALE GENOMIC DNA]</scope>
    <source>
        <strain evidence="2 3">CCMP1005</strain>
    </source>
</reference>
<feature type="compositionally biased region" description="Basic and acidic residues" evidence="1">
    <location>
        <begin position="102"/>
        <end position="112"/>
    </location>
</feature>
<dbReference type="EMBL" id="AGNL01008424">
    <property type="protein sequence ID" value="EJK70511.1"/>
    <property type="molecule type" value="Genomic_DNA"/>
</dbReference>
<evidence type="ECO:0000313" key="3">
    <source>
        <dbReference type="Proteomes" id="UP000266841"/>
    </source>
</evidence>
<evidence type="ECO:0000256" key="1">
    <source>
        <dbReference type="SAM" id="MobiDB-lite"/>
    </source>
</evidence>
<feature type="compositionally biased region" description="Acidic residues" evidence="1">
    <location>
        <begin position="1"/>
        <end position="12"/>
    </location>
</feature>
<feature type="region of interest" description="Disordered" evidence="1">
    <location>
        <begin position="1"/>
        <end position="256"/>
    </location>
</feature>
<keyword evidence="3" id="KW-1185">Reference proteome</keyword>
<proteinExistence type="predicted"/>
<organism evidence="2 3">
    <name type="scientific">Thalassiosira oceanica</name>
    <name type="common">Marine diatom</name>
    <dbReference type="NCBI Taxonomy" id="159749"/>
    <lineage>
        <taxon>Eukaryota</taxon>
        <taxon>Sar</taxon>
        <taxon>Stramenopiles</taxon>
        <taxon>Ochrophyta</taxon>
        <taxon>Bacillariophyta</taxon>
        <taxon>Coscinodiscophyceae</taxon>
        <taxon>Thalassiosirophycidae</taxon>
        <taxon>Thalassiosirales</taxon>
        <taxon>Thalassiosiraceae</taxon>
        <taxon>Thalassiosira</taxon>
    </lineage>
</organism>
<feature type="compositionally biased region" description="Acidic residues" evidence="1">
    <location>
        <begin position="52"/>
        <end position="67"/>
    </location>
</feature>
<accession>K0TAP5</accession>
<evidence type="ECO:0000313" key="2">
    <source>
        <dbReference type="EMBL" id="EJK70511.1"/>
    </source>
</evidence>